<dbReference type="Proteomes" id="UP001162992">
    <property type="component" value="Chromosome 7"/>
</dbReference>
<comment type="caution">
    <text evidence="1">The sequence shown here is derived from an EMBL/GenBank/DDBJ whole genome shotgun (WGS) entry which is preliminary data.</text>
</comment>
<keyword evidence="2" id="KW-1185">Reference proteome</keyword>
<gene>
    <name evidence="1" type="ORF">O6H91_07G110400</name>
</gene>
<reference evidence="2" key="1">
    <citation type="journal article" date="2024" name="Proc. Natl. Acad. Sci. U.S.A.">
        <title>Extraordinary preservation of gene collinearity over three hundred million years revealed in homosporous lycophytes.</title>
        <authorList>
            <person name="Li C."/>
            <person name="Wickell D."/>
            <person name="Kuo L.Y."/>
            <person name="Chen X."/>
            <person name="Nie B."/>
            <person name="Liao X."/>
            <person name="Peng D."/>
            <person name="Ji J."/>
            <person name="Jenkins J."/>
            <person name="Williams M."/>
            <person name="Shu S."/>
            <person name="Plott C."/>
            <person name="Barry K."/>
            <person name="Rajasekar S."/>
            <person name="Grimwood J."/>
            <person name="Han X."/>
            <person name="Sun S."/>
            <person name="Hou Z."/>
            <person name="He W."/>
            <person name="Dai G."/>
            <person name="Sun C."/>
            <person name="Schmutz J."/>
            <person name="Leebens-Mack J.H."/>
            <person name="Li F.W."/>
            <person name="Wang L."/>
        </authorList>
    </citation>
    <scope>NUCLEOTIDE SEQUENCE [LARGE SCALE GENOMIC DNA]</scope>
    <source>
        <strain evidence="2">cv. PW_Plant_1</strain>
    </source>
</reference>
<evidence type="ECO:0000313" key="2">
    <source>
        <dbReference type="Proteomes" id="UP001162992"/>
    </source>
</evidence>
<accession>A0ACC2D8V1</accession>
<proteinExistence type="predicted"/>
<dbReference type="EMBL" id="CM055098">
    <property type="protein sequence ID" value="KAJ7550630.1"/>
    <property type="molecule type" value="Genomic_DNA"/>
</dbReference>
<sequence>MYAERLLVNRNESVSFGERTPIMRGNEGIAGFAHAQAEVELSDYQRLPGSPSPIDLIQGESITTEAVSDLDRFFERLYNYYCDKGFWCIVTHWIVELLSLGFTICFSGFFLLYVNWHGLQSAKCGIAAAEAGSKPCDLAKEALYEHPLKPLTLYRFMVVTYLAICSLYWIFYFVRFFTQLGETLEIRDFYHKSLGVTEREIQQTSWPILLDKIVRLQQKQRLCVVRELSAHDIIMRIMRKENYMIGMVNKGIFAVSVPPWLPGVGPVLYQGANGACKYLMLTKTLEWSLNWCILQNMFDRNFQIRRDFTSSPILLRKRLRAVGFCMFILSPFLVIFMLVYFFLRHAEQFYNNPSSAVSRRWSNLARWTFREFNELDHVFKQRLNASYKPAVEFVKQFPSHIISMIAKLISFIAGGLAAVLIIIAFLDESLLEAHLFGRNLFWLAAVFGTITAISRSAITDEFQVLDPQGAMKFVAQHTHYMPKHWRGAENTDRVRSEFEALFQYTGVMLLEEMVSIFVTPFVLFFLIPKCVDDVLHFVQDFTVNIDGVGHVCSLGMFDFATHGNSKYGSPINTSKDMRSTQGKMEKSFLSFKSYYPNWEPDTNGKQFLSLLTDFRLQHEDAVVISGQEVPSALYSLCGSMRPQRSRFSESRNARSCVRDGLGFQSLHQVEGEENLELNHIRSNESRISATSAEQVDQLYWLDQFYTSQSIQNIQPDSSRRNSSDDNDVLGSQIQTSSESQTAAVQALHNNNTVRVQVGESRWWTRTRKGPESAVDAESFFEPPMFGGGNLGEARDEDFDIEDREHDWLTERHLMRSAFTSKFVENETTHLDLPFGDIYEAPLTSQQKE</sequence>
<evidence type="ECO:0000313" key="1">
    <source>
        <dbReference type="EMBL" id="KAJ7550630.1"/>
    </source>
</evidence>
<organism evidence="1 2">
    <name type="scientific">Diphasiastrum complanatum</name>
    <name type="common">Issler's clubmoss</name>
    <name type="synonym">Lycopodium complanatum</name>
    <dbReference type="NCBI Taxonomy" id="34168"/>
    <lineage>
        <taxon>Eukaryota</taxon>
        <taxon>Viridiplantae</taxon>
        <taxon>Streptophyta</taxon>
        <taxon>Embryophyta</taxon>
        <taxon>Tracheophyta</taxon>
        <taxon>Lycopodiopsida</taxon>
        <taxon>Lycopodiales</taxon>
        <taxon>Lycopodiaceae</taxon>
        <taxon>Lycopodioideae</taxon>
        <taxon>Diphasiastrum</taxon>
    </lineage>
</organism>
<protein>
    <submittedName>
        <fullName evidence="1">Uncharacterized protein</fullName>
    </submittedName>
</protein>
<name>A0ACC2D8V1_DIPCM</name>